<protein>
    <submittedName>
        <fullName evidence="1">Uncharacterized protein</fullName>
    </submittedName>
</protein>
<reference evidence="1 2" key="1">
    <citation type="submission" date="2014-04" db="EMBL/GenBank/DDBJ databases">
        <title>Genome assembly of Hyalangium minutum DSM 14724.</title>
        <authorList>
            <person name="Sharma G."/>
            <person name="Subramanian S."/>
        </authorList>
    </citation>
    <scope>NUCLEOTIDE SEQUENCE [LARGE SCALE GENOMIC DNA]</scope>
    <source>
        <strain evidence="1 2">DSM 14724</strain>
    </source>
</reference>
<proteinExistence type="predicted"/>
<keyword evidence="2" id="KW-1185">Reference proteome</keyword>
<dbReference type="STRING" id="394096.DB31_7825"/>
<accession>A0A085WLM5</accession>
<dbReference type="PATRIC" id="fig|394096.3.peg.3866"/>
<gene>
    <name evidence="1" type="ORF">DB31_7825</name>
</gene>
<dbReference type="AlphaFoldDB" id="A0A085WLM5"/>
<dbReference type="Proteomes" id="UP000028725">
    <property type="component" value="Unassembled WGS sequence"/>
</dbReference>
<evidence type="ECO:0000313" key="2">
    <source>
        <dbReference type="Proteomes" id="UP000028725"/>
    </source>
</evidence>
<name>A0A085WLM5_9BACT</name>
<dbReference type="RefSeq" id="WP_052420080.1">
    <property type="nucleotide sequence ID" value="NZ_JMCB01000006.1"/>
</dbReference>
<dbReference type="OrthoDB" id="5527569at2"/>
<evidence type="ECO:0000313" key="1">
    <source>
        <dbReference type="EMBL" id="KFE68588.1"/>
    </source>
</evidence>
<sequence>MEELPHGAVLWLTRPTPADFDSEESRLAQARALVHLRPELSLESTLATLRQRSLEFSPIPLEFDPDVADILRMEAEFEGGCGNRALVERLNRYHPPPVSEWLPTAQAPAPDVDSVQAAIDTYEGLYAEQLVALFEKEVPQVMKGTLEALPHLDWHLWHMHWGKRLTHAQRETLVPALGAFLGRYLVDGLGGRWVPRKKLEEAAVIVGYRAWLPFLRARHALQNQEAPLDYSCSQLFRTAQRLARAHSH</sequence>
<comment type="caution">
    <text evidence="1">The sequence shown here is derived from an EMBL/GenBank/DDBJ whole genome shotgun (WGS) entry which is preliminary data.</text>
</comment>
<dbReference type="EMBL" id="JMCB01000006">
    <property type="protein sequence ID" value="KFE68588.1"/>
    <property type="molecule type" value="Genomic_DNA"/>
</dbReference>
<organism evidence="1 2">
    <name type="scientific">Hyalangium minutum</name>
    <dbReference type="NCBI Taxonomy" id="394096"/>
    <lineage>
        <taxon>Bacteria</taxon>
        <taxon>Pseudomonadati</taxon>
        <taxon>Myxococcota</taxon>
        <taxon>Myxococcia</taxon>
        <taxon>Myxococcales</taxon>
        <taxon>Cystobacterineae</taxon>
        <taxon>Archangiaceae</taxon>
        <taxon>Hyalangium</taxon>
    </lineage>
</organism>